<accession>A0A2M6VZQ2</accession>
<organism evidence="2 3">
    <name type="scientific">Candidatus Magasanikbacteria bacterium CG10_big_fil_rev_8_21_14_0_10_43_6</name>
    <dbReference type="NCBI Taxonomy" id="1974650"/>
    <lineage>
        <taxon>Bacteria</taxon>
        <taxon>Candidatus Magasanikiibacteriota</taxon>
    </lineage>
</organism>
<sequence length="204" mass="23053">MTNNVFLWKYSRVAACDRSRACFCETAKLASASEGELKKNKKKDMIESTMADTFETQFTKKVEAAAEKRESKEAETNPELQAAATLERADYLVKEVKNSKQQMQNIVLHMQQVKQAIKNIRQQLQLVLQDDNHTDSSVAQDEAQVARLKKQIAAYSEEIHHMKDDLIAAQIEELKKIDPGTNPLYLNTKAVQMVEALIGETSHA</sequence>
<name>A0A2M6VZQ2_9BACT</name>
<protein>
    <submittedName>
        <fullName evidence="2">Uncharacterized protein</fullName>
    </submittedName>
</protein>
<evidence type="ECO:0000313" key="3">
    <source>
        <dbReference type="Proteomes" id="UP000229362"/>
    </source>
</evidence>
<comment type="caution">
    <text evidence="2">The sequence shown here is derived from an EMBL/GenBank/DDBJ whole genome shotgun (WGS) entry which is preliminary data.</text>
</comment>
<dbReference type="Proteomes" id="UP000229362">
    <property type="component" value="Unassembled WGS sequence"/>
</dbReference>
<dbReference type="EMBL" id="PFBZ01000227">
    <property type="protein sequence ID" value="PIT86044.1"/>
    <property type="molecule type" value="Genomic_DNA"/>
</dbReference>
<feature type="coiled-coil region" evidence="1">
    <location>
        <begin position="110"/>
        <end position="165"/>
    </location>
</feature>
<dbReference type="AlphaFoldDB" id="A0A2M6VZQ2"/>
<proteinExistence type="predicted"/>
<keyword evidence="1" id="KW-0175">Coiled coil</keyword>
<evidence type="ECO:0000313" key="2">
    <source>
        <dbReference type="EMBL" id="PIT86044.1"/>
    </source>
</evidence>
<gene>
    <name evidence="2" type="ORF">COU33_05330</name>
</gene>
<evidence type="ECO:0000256" key="1">
    <source>
        <dbReference type="SAM" id="Coils"/>
    </source>
</evidence>
<reference evidence="3" key="1">
    <citation type="submission" date="2017-09" db="EMBL/GenBank/DDBJ databases">
        <title>Depth-based differentiation of microbial function through sediment-hosted aquifers and enrichment of novel symbionts in the deep terrestrial subsurface.</title>
        <authorList>
            <person name="Probst A.J."/>
            <person name="Ladd B."/>
            <person name="Jarett J.K."/>
            <person name="Geller-Mcgrath D.E."/>
            <person name="Sieber C.M.K."/>
            <person name="Emerson J.B."/>
            <person name="Anantharaman K."/>
            <person name="Thomas B.C."/>
            <person name="Malmstrom R."/>
            <person name="Stieglmeier M."/>
            <person name="Klingl A."/>
            <person name="Woyke T."/>
            <person name="Ryan C.M."/>
            <person name="Banfield J.F."/>
        </authorList>
    </citation>
    <scope>NUCLEOTIDE SEQUENCE [LARGE SCALE GENOMIC DNA]</scope>
</reference>